<dbReference type="InterPro" id="IPR022720">
    <property type="entry name" value="Motility-assoc_prot_GldM_N"/>
</dbReference>
<protein>
    <submittedName>
        <fullName evidence="5">Gliding motility-associated protein GldM</fullName>
    </submittedName>
</protein>
<comment type="caution">
    <text evidence="5">The sequence shown here is derived from an EMBL/GenBank/DDBJ whole genome shotgun (WGS) entry which is preliminary data.</text>
</comment>
<dbReference type="EMBL" id="JAASQL010000001">
    <property type="protein sequence ID" value="NIJ43667.1"/>
    <property type="molecule type" value="Genomic_DNA"/>
</dbReference>
<organism evidence="5 6">
    <name type="scientific">Wenyingzhuangia heitensis</name>
    <dbReference type="NCBI Taxonomy" id="1487859"/>
    <lineage>
        <taxon>Bacteria</taxon>
        <taxon>Pseudomonadati</taxon>
        <taxon>Bacteroidota</taxon>
        <taxon>Flavobacteriia</taxon>
        <taxon>Flavobacteriales</taxon>
        <taxon>Flavobacteriaceae</taxon>
        <taxon>Wenyingzhuangia</taxon>
    </lineage>
</organism>
<evidence type="ECO:0000259" key="3">
    <source>
        <dbReference type="Pfam" id="PF21601"/>
    </source>
</evidence>
<feature type="domain" description="Gliding motility-associated protein GldM first immunoglobulin-like" evidence="3">
    <location>
        <begin position="225"/>
        <end position="326"/>
    </location>
</feature>
<evidence type="ECO:0000259" key="1">
    <source>
        <dbReference type="Pfam" id="PF12080"/>
    </source>
</evidence>
<gene>
    <name evidence="5" type="ORF">FHR24_000106</name>
</gene>
<dbReference type="Pfam" id="PF12080">
    <property type="entry name" value="GldM_4th"/>
    <property type="match status" value="1"/>
</dbReference>
<name>A0ABX0U9C4_9FLAO</name>
<dbReference type="InterPro" id="IPR022719">
    <property type="entry name" value="Motility-assoc_prot_GldM_C"/>
</dbReference>
<dbReference type="InterPro" id="IPR019859">
    <property type="entry name" value="Motility-assoc_prot_GldM"/>
</dbReference>
<dbReference type="Pfam" id="PF21601">
    <property type="entry name" value="GldM_2nd"/>
    <property type="match status" value="1"/>
</dbReference>
<evidence type="ECO:0000259" key="2">
    <source>
        <dbReference type="Pfam" id="PF12081"/>
    </source>
</evidence>
<keyword evidence="6" id="KW-1185">Reference proteome</keyword>
<reference evidence="5 6" key="1">
    <citation type="submission" date="2020-03" db="EMBL/GenBank/DDBJ databases">
        <title>Genomic Encyclopedia of Type Strains, Phase IV (KMG-IV): sequencing the most valuable type-strain genomes for metagenomic binning, comparative biology and taxonomic classification.</title>
        <authorList>
            <person name="Goeker M."/>
        </authorList>
    </citation>
    <scope>NUCLEOTIDE SEQUENCE [LARGE SCALE GENOMIC DNA]</scope>
    <source>
        <strain evidence="5 6">DSM 101599</strain>
    </source>
</reference>
<evidence type="ECO:0000313" key="5">
    <source>
        <dbReference type="EMBL" id="NIJ43667.1"/>
    </source>
</evidence>
<feature type="domain" description="Gliding motility-associated protein GldM second immunoglobulin-like" evidence="4">
    <location>
        <begin position="332"/>
        <end position="411"/>
    </location>
</feature>
<feature type="domain" description="Gliding motility-associated protein GldM C-terminal" evidence="1">
    <location>
        <begin position="414"/>
        <end position="518"/>
    </location>
</feature>
<dbReference type="InterPro" id="IPR048406">
    <property type="entry name" value="GldM_Ig-like-2"/>
</dbReference>
<evidence type="ECO:0000313" key="6">
    <source>
        <dbReference type="Proteomes" id="UP000745859"/>
    </source>
</evidence>
<dbReference type="Pfam" id="PF21602">
    <property type="entry name" value="GldM_3rd"/>
    <property type="match status" value="1"/>
</dbReference>
<evidence type="ECO:0000259" key="4">
    <source>
        <dbReference type="Pfam" id="PF21602"/>
    </source>
</evidence>
<feature type="domain" description="Gliding motility-associated protein GldM N-terminal" evidence="2">
    <location>
        <begin position="31"/>
        <end position="219"/>
    </location>
</feature>
<dbReference type="Proteomes" id="UP000745859">
    <property type="component" value="Unassembled WGS sequence"/>
</dbReference>
<sequence length="520" mass="55914">MAAAKLSPRQKMINLMYLVLMAMLALNVSSEVMEAFSKLFDSSEKTIETSVEKNKEILSELKTLSKENPAQYEDLYNTGQKVRELSESLVTELNILKTKIINSVELDEDTGKLPAANMDKSEVLDNYLFSGSGTSKAGKKFIETVTNYKIGMLQLVGNNSAVKNQLETSFNTEGTKVDGAKIPWLNYNFYGLPSIGSLAVLSSMENVVLSVENETLSGFISGRLKKATSANNLEAFVKLNKNTFSPGDNVEATVFLASKDDTKVPNEVKINGTKIDLKNPKNFEDGKIVYKFKAGAVGDRPIVGSFTFVENGKSVVVPVNGNYSVVAGSNQANVSADKMNVVYRGLENPITISMPGISPTKIKASASGLVKKGGSSYMLKPGTGTTVNINVTGTTDSGETIKSPPVTFRIKDVPQAMASIRGEFGSITMPKTSLAKSSIAAALPDFVFDLNLKVLSFKVKVPGKTTVIVNGNRMNSQAQKAIASAKRGDIVTIFGIRASIIGNSSYKLKEVLPISVEISN</sequence>
<proteinExistence type="predicted"/>
<dbReference type="Pfam" id="PF12081">
    <property type="entry name" value="GldM_1st"/>
    <property type="match status" value="1"/>
</dbReference>
<dbReference type="InterPro" id="IPR048405">
    <property type="entry name" value="GldM_Ig-like-1"/>
</dbReference>
<dbReference type="RefSeq" id="WP_167182309.1">
    <property type="nucleotide sequence ID" value="NZ_JAASQL010000001.1"/>
</dbReference>
<accession>A0ABX0U9C4</accession>
<dbReference type="NCBIfam" id="TIGR03517">
    <property type="entry name" value="GldM_gliding"/>
    <property type="match status" value="1"/>
</dbReference>